<dbReference type="NCBIfam" id="NF038196">
    <property type="entry name" value="ferrodoxin_EFR1"/>
    <property type="match status" value="1"/>
</dbReference>
<feature type="domain" description="4Fe-4S ferredoxin-type" evidence="5">
    <location>
        <begin position="219"/>
        <end position="248"/>
    </location>
</feature>
<dbReference type="Proteomes" id="UP001158066">
    <property type="component" value="Unassembled WGS sequence"/>
</dbReference>
<dbReference type="InterPro" id="IPR017900">
    <property type="entry name" value="4Fe4S_Fe_S_CS"/>
</dbReference>
<dbReference type="InterPro" id="IPR008254">
    <property type="entry name" value="Flavodoxin/NO_synth"/>
</dbReference>
<dbReference type="SUPFAM" id="SSF52218">
    <property type="entry name" value="Flavoproteins"/>
    <property type="match status" value="1"/>
</dbReference>
<dbReference type="PROSITE" id="PS50902">
    <property type="entry name" value="FLAVODOXIN_LIKE"/>
    <property type="match status" value="1"/>
</dbReference>
<evidence type="ECO:0000256" key="2">
    <source>
        <dbReference type="ARBA" id="ARBA00023004"/>
    </source>
</evidence>
<accession>A0AA46AJP2</accession>
<protein>
    <submittedName>
        <fullName evidence="6">Flavodoxin domain-containing protein</fullName>
    </submittedName>
</protein>
<dbReference type="GO" id="GO:0010181">
    <property type="term" value="F:FMN binding"/>
    <property type="evidence" value="ECO:0007669"/>
    <property type="project" value="InterPro"/>
</dbReference>
<dbReference type="GO" id="GO:0046872">
    <property type="term" value="F:metal ion binding"/>
    <property type="evidence" value="ECO:0007669"/>
    <property type="project" value="UniProtKB-KW"/>
</dbReference>
<evidence type="ECO:0000259" key="4">
    <source>
        <dbReference type="PROSITE" id="PS50902"/>
    </source>
</evidence>
<dbReference type="InterPro" id="IPR047964">
    <property type="entry name" value="EFR1-like"/>
</dbReference>
<comment type="caution">
    <text evidence="6">The sequence shown here is derived from an EMBL/GenBank/DDBJ whole genome shotgun (WGS) entry which is preliminary data.</text>
</comment>
<dbReference type="PROSITE" id="PS00198">
    <property type="entry name" value="4FE4S_FER_1"/>
    <property type="match status" value="1"/>
</dbReference>
<keyword evidence="7" id="KW-1185">Reference proteome</keyword>
<dbReference type="GO" id="GO:0016651">
    <property type="term" value="F:oxidoreductase activity, acting on NAD(P)H"/>
    <property type="evidence" value="ECO:0007669"/>
    <property type="project" value="UniProtKB-ARBA"/>
</dbReference>
<dbReference type="Pfam" id="PF12724">
    <property type="entry name" value="Flavodoxin_5"/>
    <property type="match status" value="1"/>
</dbReference>
<sequence>MPVKRTLIIYHSGAGSTKTIAEIYHEKLKDLSPDLIPITLPFPYEILGHYDLIVLGFPTYHGEAPHSMVQFVENMPSFEPQKTAFLFTTYGLYPANALYHLGKKLKEKNCVLSFTAGYRAPATDAALLLPPMKPLFRYGKNTVKKLNNHLEHIRKCIVSSQIVEINPRFRLHALLNYPNQYFGKRVTHQLTVDDTLCVQCNRCVHQCILTCWHRGSSSLVPVYDNTHCEYCFKCVHHCPANAIMLSSKTKDAPN</sequence>
<dbReference type="InterPro" id="IPR026816">
    <property type="entry name" value="Flavodoxin_dom"/>
</dbReference>
<gene>
    <name evidence="6" type="ORF">SAMN06296020_111105</name>
</gene>
<evidence type="ECO:0000256" key="1">
    <source>
        <dbReference type="ARBA" id="ARBA00022723"/>
    </source>
</evidence>
<name>A0AA46AJP2_9CLOT</name>
<dbReference type="GO" id="GO:0051536">
    <property type="term" value="F:iron-sulfur cluster binding"/>
    <property type="evidence" value="ECO:0007669"/>
    <property type="project" value="UniProtKB-KW"/>
</dbReference>
<keyword evidence="2" id="KW-0408">Iron</keyword>
<dbReference type="InterPro" id="IPR017896">
    <property type="entry name" value="4Fe4S_Fe-S-bd"/>
</dbReference>
<keyword evidence="3" id="KW-0411">Iron-sulfur</keyword>
<dbReference type="Gene3D" id="3.30.70.20">
    <property type="match status" value="1"/>
</dbReference>
<evidence type="ECO:0000256" key="3">
    <source>
        <dbReference type="ARBA" id="ARBA00023014"/>
    </source>
</evidence>
<dbReference type="SUPFAM" id="SSF54862">
    <property type="entry name" value="4Fe-4S ferredoxins"/>
    <property type="match status" value="1"/>
</dbReference>
<dbReference type="EMBL" id="FXUF01000011">
    <property type="protein sequence ID" value="SMP64142.1"/>
    <property type="molecule type" value="Genomic_DNA"/>
</dbReference>
<feature type="domain" description="4Fe-4S ferredoxin-type" evidence="5">
    <location>
        <begin position="188"/>
        <end position="217"/>
    </location>
</feature>
<evidence type="ECO:0000313" key="6">
    <source>
        <dbReference type="EMBL" id="SMP64142.1"/>
    </source>
</evidence>
<dbReference type="PROSITE" id="PS51379">
    <property type="entry name" value="4FE4S_FER_2"/>
    <property type="match status" value="2"/>
</dbReference>
<dbReference type="InterPro" id="IPR029039">
    <property type="entry name" value="Flavoprotein-like_sf"/>
</dbReference>
<keyword evidence="1" id="KW-0479">Metal-binding</keyword>
<reference evidence="6" key="1">
    <citation type="submission" date="2017-05" db="EMBL/GenBank/DDBJ databases">
        <authorList>
            <person name="Varghese N."/>
            <person name="Submissions S."/>
        </authorList>
    </citation>
    <scope>NUCLEOTIDE SEQUENCE</scope>
    <source>
        <strain evidence="6">Su22</strain>
    </source>
</reference>
<proteinExistence type="predicted"/>
<dbReference type="Gene3D" id="3.40.50.360">
    <property type="match status" value="1"/>
</dbReference>
<evidence type="ECO:0000313" key="7">
    <source>
        <dbReference type="Proteomes" id="UP001158066"/>
    </source>
</evidence>
<dbReference type="AlphaFoldDB" id="A0AA46AJP2"/>
<feature type="domain" description="Flavodoxin-like" evidence="4">
    <location>
        <begin position="6"/>
        <end position="143"/>
    </location>
</feature>
<evidence type="ECO:0000259" key="5">
    <source>
        <dbReference type="PROSITE" id="PS51379"/>
    </source>
</evidence>
<organism evidence="6 7">
    <name type="scientific">Anoxynatronum buryatiense</name>
    <dbReference type="NCBI Taxonomy" id="489973"/>
    <lineage>
        <taxon>Bacteria</taxon>
        <taxon>Bacillati</taxon>
        <taxon>Bacillota</taxon>
        <taxon>Clostridia</taxon>
        <taxon>Eubacteriales</taxon>
        <taxon>Clostridiaceae</taxon>
        <taxon>Anoxynatronum</taxon>
    </lineage>
</organism>